<reference evidence="6 7" key="1">
    <citation type="submission" date="2021-06" db="EMBL/GenBank/DDBJ databases">
        <authorList>
            <person name="Palmer J.M."/>
        </authorList>
    </citation>
    <scope>NUCLEOTIDE SEQUENCE [LARGE SCALE GENOMIC DNA]</scope>
    <source>
        <strain evidence="7">if_2019</strain>
        <tissue evidence="6">Muscle</tissue>
    </source>
</reference>
<comment type="subcellular location">
    <subcellularLocation>
        <location evidence="1">Nucleus</location>
    </subcellularLocation>
</comment>
<organism evidence="6 7">
    <name type="scientific">Ilyodon furcidens</name>
    <name type="common">goldbreast splitfin</name>
    <dbReference type="NCBI Taxonomy" id="33524"/>
    <lineage>
        <taxon>Eukaryota</taxon>
        <taxon>Metazoa</taxon>
        <taxon>Chordata</taxon>
        <taxon>Craniata</taxon>
        <taxon>Vertebrata</taxon>
        <taxon>Euteleostomi</taxon>
        <taxon>Actinopterygii</taxon>
        <taxon>Neopterygii</taxon>
        <taxon>Teleostei</taxon>
        <taxon>Neoteleostei</taxon>
        <taxon>Acanthomorphata</taxon>
        <taxon>Ovalentaria</taxon>
        <taxon>Atherinomorphae</taxon>
        <taxon>Cyprinodontiformes</taxon>
        <taxon>Goodeidae</taxon>
        <taxon>Ilyodon</taxon>
    </lineage>
</organism>
<keyword evidence="7" id="KW-1185">Reference proteome</keyword>
<dbReference type="SMART" id="SM00549">
    <property type="entry name" value="TAFH"/>
    <property type="match status" value="1"/>
</dbReference>
<keyword evidence="2" id="KW-0805">Transcription regulation</keyword>
<evidence type="ECO:0000256" key="2">
    <source>
        <dbReference type="ARBA" id="ARBA00023015"/>
    </source>
</evidence>
<dbReference type="InterPro" id="IPR045144">
    <property type="entry name" value="TAF4"/>
</dbReference>
<accession>A0ABV0TNU6</accession>
<keyword evidence="4" id="KW-0539">Nucleus</keyword>
<gene>
    <name evidence="6" type="ORF">ILYODFUR_031883</name>
</gene>
<dbReference type="PANTHER" id="PTHR15138">
    <property type="entry name" value="TRANSCRIPTION INITIATION FACTOR TFIID SUBUNIT 4"/>
    <property type="match status" value="1"/>
</dbReference>
<dbReference type="PROSITE" id="PS51119">
    <property type="entry name" value="TAFH"/>
    <property type="match status" value="1"/>
</dbReference>
<evidence type="ECO:0000256" key="1">
    <source>
        <dbReference type="ARBA" id="ARBA00004123"/>
    </source>
</evidence>
<dbReference type="InterPro" id="IPR003894">
    <property type="entry name" value="TAFH_NHR1"/>
</dbReference>
<dbReference type="Gene3D" id="1.20.120.1110">
    <property type="entry name" value="TAFH/NHR1 domain"/>
    <property type="match status" value="1"/>
</dbReference>
<keyword evidence="3" id="KW-0804">Transcription</keyword>
<evidence type="ECO:0000313" key="7">
    <source>
        <dbReference type="Proteomes" id="UP001482620"/>
    </source>
</evidence>
<evidence type="ECO:0000313" key="6">
    <source>
        <dbReference type="EMBL" id="MEQ2234444.1"/>
    </source>
</evidence>
<comment type="caution">
    <text evidence="6">The sequence shown here is derived from an EMBL/GenBank/DDBJ whole genome shotgun (WGS) entry which is preliminary data.</text>
</comment>
<dbReference type="EMBL" id="JAHRIQ010039796">
    <property type="protein sequence ID" value="MEQ2234444.1"/>
    <property type="molecule type" value="Genomic_DNA"/>
</dbReference>
<proteinExistence type="predicted"/>
<evidence type="ECO:0000256" key="3">
    <source>
        <dbReference type="ARBA" id="ARBA00023163"/>
    </source>
</evidence>
<dbReference type="PANTHER" id="PTHR15138:SF18">
    <property type="entry name" value="TATA-BOX BINDING PROTEIN ASSOCIATED FACTOR 4"/>
    <property type="match status" value="1"/>
</dbReference>
<evidence type="ECO:0000259" key="5">
    <source>
        <dbReference type="PROSITE" id="PS51119"/>
    </source>
</evidence>
<sequence>HLSSFDLQTPGAPLLARSVTPTNIIKQGSPVQTTVTTTTTLRRPPVLQNTIILGGNAIATGQALGTSTTVQATAAVTQKTGPLGSTGVPATPTAITAETLENVKKCRNFLSTLIKLASNGKQSSETTASVKELVKKLLEGKMEPEDFTSRLYKELNSSPQPYLVPFLKRQ</sequence>
<dbReference type="Proteomes" id="UP001482620">
    <property type="component" value="Unassembled WGS sequence"/>
</dbReference>
<evidence type="ECO:0000256" key="4">
    <source>
        <dbReference type="ARBA" id="ARBA00023242"/>
    </source>
</evidence>
<protein>
    <recommendedName>
        <fullName evidence="5">TAFH domain-containing protein</fullName>
    </recommendedName>
</protein>
<feature type="non-terminal residue" evidence="6">
    <location>
        <position position="1"/>
    </location>
</feature>
<dbReference type="Pfam" id="PF07531">
    <property type="entry name" value="TAFH"/>
    <property type="match status" value="1"/>
</dbReference>
<dbReference type="InterPro" id="IPR037249">
    <property type="entry name" value="TAFH/NHR1_dom_sf"/>
</dbReference>
<dbReference type="SUPFAM" id="SSF158553">
    <property type="entry name" value="TAFH domain-like"/>
    <property type="match status" value="1"/>
</dbReference>
<feature type="domain" description="TAFH" evidence="5">
    <location>
        <begin position="100"/>
        <end position="170"/>
    </location>
</feature>
<name>A0ABV0TNU6_9TELE</name>